<dbReference type="Pfam" id="PF00753">
    <property type="entry name" value="Lactamase_B"/>
    <property type="match status" value="1"/>
</dbReference>
<keyword evidence="2" id="KW-1133">Transmembrane helix</keyword>
<protein>
    <submittedName>
        <fullName evidence="4">MBL fold metallo-hydrolase</fullName>
    </submittedName>
</protein>
<evidence type="ECO:0000256" key="2">
    <source>
        <dbReference type="SAM" id="Phobius"/>
    </source>
</evidence>
<feature type="domain" description="Metallo-beta-lactamase" evidence="3">
    <location>
        <begin position="95"/>
        <end position="263"/>
    </location>
</feature>
<dbReference type="InterPro" id="IPR050855">
    <property type="entry name" value="NDM-1-like"/>
</dbReference>
<keyword evidence="5" id="KW-1185">Reference proteome</keyword>
<dbReference type="PANTHER" id="PTHR42951:SF4">
    <property type="entry name" value="ACYL-COENZYME A THIOESTERASE MBLAC2"/>
    <property type="match status" value="1"/>
</dbReference>
<dbReference type="InterPro" id="IPR036866">
    <property type="entry name" value="RibonucZ/Hydroxyglut_hydro"/>
</dbReference>
<reference evidence="4 5" key="1">
    <citation type="submission" date="2018-07" db="EMBL/GenBank/DDBJ databases">
        <title>Dyella monticola sp. nov. and Dyella psychrodurans sp. nov. isolated from monsoon evergreen broad-leaved forest soil of Dinghu Mountain, China.</title>
        <authorList>
            <person name="Gao Z."/>
            <person name="Qiu L."/>
        </authorList>
    </citation>
    <scope>NUCLEOTIDE SEQUENCE [LARGE SCALE GENOMIC DNA]</scope>
    <source>
        <strain evidence="4 5">4MSK11</strain>
    </source>
</reference>
<evidence type="ECO:0000259" key="3">
    <source>
        <dbReference type="SMART" id="SM00849"/>
    </source>
</evidence>
<keyword evidence="2" id="KW-0812">Transmembrane</keyword>
<dbReference type="EMBL" id="QRBF01000001">
    <property type="protein sequence ID" value="RDS86250.1"/>
    <property type="molecule type" value="Genomic_DNA"/>
</dbReference>
<evidence type="ECO:0000313" key="4">
    <source>
        <dbReference type="EMBL" id="RDS86250.1"/>
    </source>
</evidence>
<keyword evidence="2" id="KW-0472">Membrane</keyword>
<comment type="caution">
    <text evidence="4">The sequence shown here is derived from an EMBL/GenBank/DDBJ whole genome shotgun (WGS) entry which is preliminary data.</text>
</comment>
<gene>
    <name evidence="4" type="ORF">DWU99_03025</name>
</gene>
<dbReference type="PANTHER" id="PTHR42951">
    <property type="entry name" value="METALLO-BETA-LACTAMASE DOMAIN-CONTAINING"/>
    <property type="match status" value="1"/>
</dbReference>
<dbReference type="Gene3D" id="3.60.15.10">
    <property type="entry name" value="Ribonuclease Z/Hydroxyacylglutathione hydrolase-like"/>
    <property type="match status" value="1"/>
</dbReference>
<proteinExistence type="inferred from homology"/>
<organism evidence="4 5">
    <name type="scientific">Dyella psychrodurans</name>
    <dbReference type="NCBI Taxonomy" id="1927960"/>
    <lineage>
        <taxon>Bacteria</taxon>
        <taxon>Pseudomonadati</taxon>
        <taxon>Pseudomonadota</taxon>
        <taxon>Gammaproteobacteria</taxon>
        <taxon>Lysobacterales</taxon>
        <taxon>Rhodanobacteraceae</taxon>
        <taxon>Dyella</taxon>
    </lineage>
</organism>
<keyword evidence="4" id="KW-0378">Hydrolase</keyword>
<dbReference type="AlphaFoldDB" id="A0A370XDA7"/>
<accession>A0A370XDA7</accession>
<dbReference type="GO" id="GO:0016787">
    <property type="term" value="F:hydrolase activity"/>
    <property type="evidence" value="ECO:0007669"/>
    <property type="project" value="UniProtKB-KW"/>
</dbReference>
<dbReference type="SUPFAM" id="SSF56281">
    <property type="entry name" value="Metallo-hydrolase/oxidoreductase"/>
    <property type="match status" value="1"/>
</dbReference>
<sequence>MRPLNPNPWCSIRLRNPPLLPRRLCMRSLYGVLLALGMAFTCLPASADPIPGSMDVHWNEGAADCSKTPEPPLQVYRYNAQTYILRESPCATFEAPFMYLLIGSKRALLIDTGDVADPGQMPLAKTVMDLLPGDADARMPLLVVHTHGHLDHRAADPQFQSLPHVQVVPTDLEHVKQFFGFSNWPDGMSQIDLGDRTIDVLPTPGHYPSHVSYYDRNTALFFSGDFFMPARLIIDDTASDIASARRVVDFVRDRPVSYVLGGHIELDSHGDTFAWGSNYHPDEHVLQLTKQDLMGLPAVLAKFNGFYREDGMYVMFNQYRLLAAELAVVVLVLAAMVTLTWKYIRRRKRRRLARA</sequence>
<dbReference type="Proteomes" id="UP000255334">
    <property type="component" value="Unassembled WGS sequence"/>
</dbReference>
<comment type="similarity">
    <text evidence="1">Belongs to the metallo-beta-lactamase superfamily. Class-B beta-lactamase family.</text>
</comment>
<evidence type="ECO:0000313" key="5">
    <source>
        <dbReference type="Proteomes" id="UP000255334"/>
    </source>
</evidence>
<dbReference type="GO" id="GO:0017001">
    <property type="term" value="P:antibiotic catabolic process"/>
    <property type="evidence" value="ECO:0007669"/>
    <property type="project" value="UniProtKB-ARBA"/>
</dbReference>
<feature type="transmembrane region" description="Helical" evidence="2">
    <location>
        <begin position="321"/>
        <end position="344"/>
    </location>
</feature>
<evidence type="ECO:0000256" key="1">
    <source>
        <dbReference type="ARBA" id="ARBA00005250"/>
    </source>
</evidence>
<name>A0A370XDA7_9GAMM</name>
<dbReference type="SMART" id="SM00849">
    <property type="entry name" value="Lactamase_B"/>
    <property type="match status" value="1"/>
</dbReference>
<dbReference type="InterPro" id="IPR001279">
    <property type="entry name" value="Metallo-B-lactamas"/>
</dbReference>